<evidence type="ECO:0000256" key="1">
    <source>
        <dbReference type="ARBA" id="ARBA00022723"/>
    </source>
</evidence>
<dbReference type="GO" id="GO:0016787">
    <property type="term" value="F:hydrolase activity"/>
    <property type="evidence" value="ECO:0007669"/>
    <property type="project" value="UniProtKB-KW"/>
</dbReference>
<keyword evidence="2" id="KW-0378">Hydrolase</keyword>
<dbReference type="PANTHER" id="PTHR42648:SF32">
    <property type="entry name" value="RIBONUCLEASE H-LIKE DOMAIN, GAG-PRE-INTEGRASE DOMAIN PROTEIN-RELATED"/>
    <property type="match status" value="1"/>
</dbReference>
<dbReference type="EMBL" id="BKCJ010010948">
    <property type="protein sequence ID" value="GEU93893.1"/>
    <property type="molecule type" value="Genomic_DNA"/>
</dbReference>
<protein>
    <submittedName>
        <fullName evidence="5">Retrovirus-related Pol polyprotein from transposon TNT 1-94</fullName>
    </submittedName>
</protein>
<keyword evidence="1" id="KW-0479">Metal-binding</keyword>
<dbReference type="PANTHER" id="PTHR42648">
    <property type="entry name" value="TRANSPOSASE, PUTATIVE-RELATED"/>
    <property type="match status" value="1"/>
</dbReference>
<dbReference type="Pfam" id="PF13976">
    <property type="entry name" value="gag_pre-integrs"/>
    <property type="match status" value="1"/>
</dbReference>
<dbReference type="GO" id="GO:0046872">
    <property type="term" value="F:metal ion binding"/>
    <property type="evidence" value="ECO:0007669"/>
    <property type="project" value="UniProtKB-KW"/>
</dbReference>
<sequence length="467" mass="54139">MTGVKSYLHKYVEQLGPKVVFGDDSTCTTKGYGSIKCNGIVFTKLAFIDGLKYNLISNSQLYDAKYIVQFDEKRGTIFNSKKEVVMIVPRVRDVYVLDMTSSAQESCFFAKAFDNLNWLWHKRLAHLNFKTINKLVKQNFVSDLPSLVYSKDKPCSSCEKGKHHRATFKTKQTYYIKKCLHLLHMDLLEPVTPRFINHEKYTLIIVDEYSRVFNTRRQQTKETYHITFDESLDAIKFSKPLFDNINIAKNERYPPNEYLHPYEPSQSAFLNGKLKEEVYVKQPPGFVSNEFPNHVCKLDKALYGLKQAPRAWYETLSTFLTEHEFVRGKIDNTLFIYKTQTDVILIKQSERGISINQEKYVKDLLKKYDINDLSVKTLMVPPNNLGPDLNGKAVNKTRYRGMIRSPMYLPASILDIQFSTCLCARYQVNPKESYLIAIKRTFRKSTSGACRLLEGKLVCWSAKKKQL</sequence>
<proteinExistence type="predicted"/>
<dbReference type="Pfam" id="PF07727">
    <property type="entry name" value="RVT_2"/>
    <property type="match status" value="1"/>
</dbReference>
<dbReference type="InterPro" id="IPR039537">
    <property type="entry name" value="Retrotran_Ty1/copia-like"/>
</dbReference>
<name>A0A6L2P625_TANCI</name>
<dbReference type="InterPro" id="IPR013103">
    <property type="entry name" value="RVT_2"/>
</dbReference>
<accession>A0A6L2P625</accession>
<comment type="caution">
    <text evidence="5">The sequence shown here is derived from an EMBL/GenBank/DDBJ whole genome shotgun (WGS) entry which is preliminary data.</text>
</comment>
<feature type="domain" description="Reverse transcriptase Ty1/copia-type" evidence="3">
    <location>
        <begin position="266"/>
        <end position="344"/>
    </location>
</feature>
<dbReference type="InterPro" id="IPR025724">
    <property type="entry name" value="GAG-pre-integrase_dom"/>
</dbReference>
<evidence type="ECO:0000259" key="3">
    <source>
        <dbReference type="Pfam" id="PF07727"/>
    </source>
</evidence>
<dbReference type="AlphaFoldDB" id="A0A6L2P625"/>
<evidence type="ECO:0000259" key="4">
    <source>
        <dbReference type="Pfam" id="PF13976"/>
    </source>
</evidence>
<organism evidence="5">
    <name type="scientific">Tanacetum cinerariifolium</name>
    <name type="common">Dalmatian daisy</name>
    <name type="synonym">Chrysanthemum cinerariifolium</name>
    <dbReference type="NCBI Taxonomy" id="118510"/>
    <lineage>
        <taxon>Eukaryota</taxon>
        <taxon>Viridiplantae</taxon>
        <taxon>Streptophyta</taxon>
        <taxon>Embryophyta</taxon>
        <taxon>Tracheophyta</taxon>
        <taxon>Spermatophyta</taxon>
        <taxon>Magnoliopsida</taxon>
        <taxon>eudicotyledons</taxon>
        <taxon>Gunneridae</taxon>
        <taxon>Pentapetalae</taxon>
        <taxon>asterids</taxon>
        <taxon>campanulids</taxon>
        <taxon>Asterales</taxon>
        <taxon>Asteraceae</taxon>
        <taxon>Asteroideae</taxon>
        <taxon>Anthemideae</taxon>
        <taxon>Anthemidinae</taxon>
        <taxon>Tanacetum</taxon>
    </lineage>
</organism>
<gene>
    <name evidence="5" type="ORF">Tci_065871</name>
</gene>
<feature type="domain" description="GAG-pre-integrase" evidence="4">
    <location>
        <begin position="94"/>
        <end position="163"/>
    </location>
</feature>
<evidence type="ECO:0000313" key="5">
    <source>
        <dbReference type="EMBL" id="GEU93893.1"/>
    </source>
</evidence>
<reference evidence="5" key="1">
    <citation type="journal article" date="2019" name="Sci. Rep.">
        <title>Draft genome of Tanacetum cinerariifolium, the natural source of mosquito coil.</title>
        <authorList>
            <person name="Yamashiro T."/>
            <person name="Shiraishi A."/>
            <person name="Satake H."/>
            <person name="Nakayama K."/>
        </authorList>
    </citation>
    <scope>NUCLEOTIDE SEQUENCE</scope>
</reference>
<evidence type="ECO:0000256" key="2">
    <source>
        <dbReference type="ARBA" id="ARBA00022801"/>
    </source>
</evidence>